<keyword evidence="2" id="KW-0813">Transport</keyword>
<sequence>MSVNIISIDNLTFCYNGMEVISDISFAVKKGDYLGIAGPNGSGKSTLIKNILGILHPQKGSVNIFGQPLTSFRQWYRIGYLPQRISSLNNHFPSTVEEIVQLGMKEKNTNALKHTLKTMGIAHLASRLIGELSYGEQQRTMLARALISHPDLLIFDEPTTALDPETRDIFYSLTSETNQTRDTTIILVTHDTGIIGKYARNLLYLDKKVIFHGTFEDFCTSPDMAGFFGSTSQHMICHQHNKTGNRS</sequence>
<dbReference type="SMART" id="SM00382">
    <property type="entry name" value="AAA"/>
    <property type="match status" value="1"/>
</dbReference>
<dbReference type="PANTHER" id="PTHR42734:SF17">
    <property type="entry name" value="METAL TRANSPORT SYSTEM ATP-BINDING PROTEIN TM_0124-RELATED"/>
    <property type="match status" value="1"/>
</dbReference>
<evidence type="ECO:0000256" key="3">
    <source>
        <dbReference type="ARBA" id="ARBA00022741"/>
    </source>
</evidence>
<protein>
    <submittedName>
        <fullName evidence="6">Zinc abc transporter, atp-binding protein znuc</fullName>
    </submittedName>
</protein>
<accession>A0A0W8FT13</accession>
<dbReference type="AlphaFoldDB" id="A0A0W8FT13"/>
<keyword evidence="3" id="KW-0547">Nucleotide-binding</keyword>
<dbReference type="Gene3D" id="3.40.50.300">
    <property type="entry name" value="P-loop containing nucleotide triphosphate hydrolases"/>
    <property type="match status" value="1"/>
</dbReference>
<dbReference type="GO" id="GO:0005524">
    <property type="term" value="F:ATP binding"/>
    <property type="evidence" value="ECO:0007669"/>
    <property type="project" value="UniProtKB-KW"/>
</dbReference>
<reference evidence="6" key="1">
    <citation type="journal article" date="2015" name="Proc. Natl. Acad. Sci. U.S.A.">
        <title>Networks of energetic and metabolic interactions define dynamics in microbial communities.</title>
        <authorList>
            <person name="Embree M."/>
            <person name="Liu J.K."/>
            <person name="Al-Bassam M.M."/>
            <person name="Zengler K."/>
        </authorList>
    </citation>
    <scope>NUCLEOTIDE SEQUENCE</scope>
</reference>
<dbReference type="Pfam" id="PF00005">
    <property type="entry name" value="ABC_tran"/>
    <property type="match status" value="1"/>
</dbReference>
<keyword evidence="4 6" id="KW-0067">ATP-binding</keyword>
<dbReference type="InterPro" id="IPR050153">
    <property type="entry name" value="Metal_Ion_Import_ABC"/>
</dbReference>
<dbReference type="PANTHER" id="PTHR42734">
    <property type="entry name" value="METAL TRANSPORT SYSTEM ATP-BINDING PROTEIN TM_0124-RELATED"/>
    <property type="match status" value="1"/>
</dbReference>
<dbReference type="EMBL" id="LNQE01000868">
    <property type="protein sequence ID" value="KUG24026.1"/>
    <property type="molecule type" value="Genomic_DNA"/>
</dbReference>
<organism evidence="6">
    <name type="scientific">hydrocarbon metagenome</name>
    <dbReference type="NCBI Taxonomy" id="938273"/>
    <lineage>
        <taxon>unclassified sequences</taxon>
        <taxon>metagenomes</taxon>
        <taxon>ecological metagenomes</taxon>
    </lineage>
</organism>
<dbReference type="CDD" id="cd03235">
    <property type="entry name" value="ABC_Metallic_Cations"/>
    <property type="match status" value="1"/>
</dbReference>
<evidence type="ECO:0000256" key="2">
    <source>
        <dbReference type="ARBA" id="ARBA00022448"/>
    </source>
</evidence>
<dbReference type="InterPro" id="IPR027417">
    <property type="entry name" value="P-loop_NTPase"/>
</dbReference>
<dbReference type="SUPFAM" id="SSF52540">
    <property type="entry name" value="P-loop containing nucleoside triphosphate hydrolases"/>
    <property type="match status" value="1"/>
</dbReference>
<comment type="similarity">
    <text evidence="1">Belongs to the ABC transporter superfamily.</text>
</comment>
<comment type="caution">
    <text evidence="6">The sequence shown here is derived from an EMBL/GenBank/DDBJ whole genome shotgun (WGS) entry which is preliminary data.</text>
</comment>
<evidence type="ECO:0000256" key="1">
    <source>
        <dbReference type="ARBA" id="ARBA00005417"/>
    </source>
</evidence>
<name>A0A0W8FT13_9ZZZZ</name>
<dbReference type="InterPro" id="IPR003439">
    <property type="entry name" value="ABC_transporter-like_ATP-bd"/>
</dbReference>
<evidence type="ECO:0000256" key="4">
    <source>
        <dbReference type="ARBA" id="ARBA00022840"/>
    </source>
</evidence>
<evidence type="ECO:0000313" key="6">
    <source>
        <dbReference type="EMBL" id="KUG24026.1"/>
    </source>
</evidence>
<proteinExistence type="inferred from homology"/>
<evidence type="ECO:0000259" key="5">
    <source>
        <dbReference type="PROSITE" id="PS50893"/>
    </source>
</evidence>
<dbReference type="PROSITE" id="PS50893">
    <property type="entry name" value="ABC_TRANSPORTER_2"/>
    <property type="match status" value="1"/>
</dbReference>
<feature type="domain" description="ABC transporter" evidence="5">
    <location>
        <begin position="6"/>
        <end position="232"/>
    </location>
</feature>
<dbReference type="InterPro" id="IPR003593">
    <property type="entry name" value="AAA+_ATPase"/>
</dbReference>
<dbReference type="GO" id="GO:0016887">
    <property type="term" value="F:ATP hydrolysis activity"/>
    <property type="evidence" value="ECO:0007669"/>
    <property type="project" value="InterPro"/>
</dbReference>
<gene>
    <name evidence="6" type="ORF">ASZ90_006163</name>
</gene>